<evidence type="ECO:0000256" key="6">
    <source>
        <dbReference type="ARBA" id="ARBA00022840"/>
    </source>
</evidence>
<dbReference type="GO" id="GO:0005524">
    <property type="term" value="F:ATP binding"/>
    <property type="evidence" value="ECO:0007669"/>
    <property type="project" value="UniProtKB-KW"/>
</dbReference>
<dbReference type="Pfam" id="PF03255">
    <property type="entry name" value="ACCA"/>
    <property type="match status" value="1"/>
</dbReference>
<dbReference type="GO" id="GO:0006633">
    <property type="term" value="P:fatty acid biosynthetic process"/>
    <property type="evidence" value="ECO:0007669"/>
    <property type="project" value="UniProtKB-KW"/>
</dbReference>
<evidence type="ECO:0000256" key="8">
    <source>
        <dbReference type="ARBA" id="ARBA00023160"/>
    </source>
</evidence>
<comment type="subcellular location">
    <subcellularLocation>
        <location evidence="10">Cytoplasm</location>
    </subcellularLocation>
</comment>
<comment type="similarity">
    <text evidence="10">Belongs to the AccA family.</text>
</comment>
<keyword evidence="5 10" id="KW-0276">Fatty acid metabolism</keyword>
<gene>
    <name evidence="10" type="primary">accA</name>
    <name evidence="12" type="ORF">GWO12_15375</name>
</gene>
<comment type="pathway">
    <text evidence="1 10">Lipid metabolism; malonyl-CoA biosynthesis; malonyl-CoA from acetyl-CoA: step 1/1.</text>
</comment>
<dbReference type="NCBIfam" id="NF004344">
    <property type="entry name" value="PRK05724.1"/>
    <property type="match status" value="1"/>
</dbReference>
<proteinExistence type="inferred from homology"/>
<keyword evidence="7 10" id="KW-0443">Lipid metabolism</keyword>
<keyword evidence="2 10" id="KW-0444">Lipid biosynthesis</keyword>
<evidence type="ECO:0000256" key="9">
    <source>
        <dbReference type="ARBA" id="ARBA00049152"/>
    </source>
</evidence>
<protein>
    <recommendedName>
        <fullName evidence="10">Acetyl-coenzyme A carboxylase carboxyl transferase subunit alpha</fullName>
        <shortName evidence="10">ACCase subunit alpha</shortName>
        <shortName evidence="10">Acetyl-CoA carboxylase carboxyltransferase subunit alpha</shortName>
        <ecNumber evidence="10">2.1.3.15</ecNumber>
    </recommendedName>
</protein>
<organism evidence="12 13">
    <name type="scientific">Candidatus Kutchimonas denitrificans</name>
    <dbReference type="NCBI Taxonomy" id="3056748"/>
    <lineage>
        <taxon>Bacteria</taxon>
        <taxon>Pseudomonadati</taxon>
        <taxon>Gemmatimonadota</taxon>
        <taxon>Gemmatimonadia</taxon>
        <taxon>Candidatus Palauibacterales</taxon>
        <taxon>Candidatus Palauibacteraceae</taxon>
        <taxon>Candidatus Kutchimonas</taxon>
    </lineage>
</organism>
<evidence type="ECO:0000259" key="11">
    <source>
        <dbReference type="PROSITE" id="PS50989"/>
    </source>
</evidence>
<dbReference type="NCBIfam" id="TIGR00513">
    <property type="entry name" value="accA"/>
    <property type="match status" value="1"/>
</dbReference>
<keyword evidence="6 10" id="KW-0067">ATP-binding</keyword>
<keyword evidence="12" id="KW-0436">Ligase</keyword>
<dbReference type="AlphaFoldDB" id="A0AAE4ZBT3"/>
<name>A0AAE4ZBT3_9BACT</name>
<comment type="caution">
    <text evidence="12">The sequence shown here is derived from an EMBL/GenBank/DDBJ whole genome shotgun (WGS) entry which is preliminary data.</text>
</comment>
<accession>A0AAE4ZBT3</accession>
<dbReference type="Gene3D" id="3.90.226.10">
    <property type="entry name" value="2-enoyl-CoA Hydratase, Chain A, domain 1"/>
    <property type="match status" value="1"/>
</dbReference>
<sequence>MASHQEFERSIGDVVSQIGQLKKMASQRGLNVDNELKKLEARLDELRAETFKSLSPMERVQIARHAQRPHSLDMIERIFADWIEMHGDRSFRDDPAVICGWARLDGESVMVIAQQKGRNTKENLKRNFAMMHPEGYRKALRMMKMAEKYKRPIITIIDTPGAYPGIGAEERGQAEAIARNLLEMSLIEVPILAAVIGEGGSGGALGLSVADRIIMMEYAIYSVISPEGCASILWKENTEETRNQAAAALKLTAPDLYELGVIDQVVDEPEGGAHNDWDVAARVLRQALTENLKELTKRSASDLLDARYEKYRKMGAWNGD</sequence>
<dbReference type="PANTHER" id="PTHR42853">
    <property type="entry name" value="ACETYL-COENZYME A CARBOXYLASE CARBOXYL TRANSFERASE SUBUNIT ALPHA"/>
    <property type="match status" value="1"/>
</dbReference>
<evidence type="ECO:0000256" key="5">
    <source>
        <dbReference type="ARBA" id="ARBA00022832"/>
    </source>
</evidence>
<dbReference type="GO" id="GO:2001295">
    <property type="term" value="P:malonyl-CoA biosynthetic process"/>
    <property type="evidence" value="ECO:0007669"/>
    <property type="project" value="UniProtKB-UniRule"/>
</dbReference>
<evidence type="ECO:0000256" key="4">
    <source>
        <dbReference type="ARBA" id="ARBA00022741"/>
    </source>
</evidence>
<dbReference type="GO" id="GO:0003989">
    <property type="term" value="F:acetyl-CoA carboxylase activity"/>
    <property type="evidence" value="ECO:0007669"/>
    <property type="project" value="InterPro"/>
</dbReference>
<dbReference type="GO" id="GO:0009317">
    <property type="term" value="C:acetyl-CoA carboxylase complex"/>
    <property type="evidence" value="ECO:0007669"/>
    <property type="project" value="InterPro"/>
</dbReference>
<dbReference type="EC" id="2.1.3.15" evidence="10"/>
<reference evidence="12 13" key="1">
    <citation type="submission" date="2020-01" db="EMBL/GenBank/DDBJ databases">
        <title>Genomes assembled from Gulf of Kutch pelagic sediment metagenomes.</title>
        <authorList>
            <person name="Chandrashekar M."/>
            <person name="Mahajan M.S."/>
            <person name="Dave K.J."/>
            <person name="Vatsa P."/>
            <person name="Nathani N.M."/>
        </authorList>
    </citation>
    <scope>NUCLEOTIDE SEQUENCE [LARGE SCALE GENOMIC DNA]</scope>
    <source>
        <strain evidence="12">KS3-K002</strain>
    </source>
</reference>
<dbReference type="NCBIfam" id="NF041504">
    <property type="entry name" value="AccA_sub"/>
    <property type="match status" value="1"/>
</dbReference>
<evidence type="ECO:0000313" key="13">
    <source>
        <dbReference type="Proteomes" id="UP000702544"/>
    </source>
</evidence>
<dbReference type="InterPro" id="IPR001095">
    <property type="entry name" value="Acetyl_CoA_COase_a_su"/>
</dbReference>
<dbReference type="PANTHER" id="PTHR42853:SF3">
    <property type="entry name" value="ACETYL-COENZYME A CARBOXYLASE CARBOXYL TRANSFERASE SUBUNIT ALPHA, CHLOROPLASTIC"/>
    <property type="match status" value="1"/>
</dbReference>
<comment type="function">
    <text evidence="10">Component of the acetyl coenzyme A carboxylase (ACC) complex. First, biotin carboxylase catalyzes the carboxylation of biotin on its carrier protein (BCCP) and then the CO(2) group is transferred by the carboxyltransferase to acetyl-CoA to form malonyl-CoA.</text>
</comment>
<feature type="domain" description="CoA carboxyltransferase C-terminal" evidence="11">
    <location>
        <begin position="42"/>
        <end position="294"/>
    </location>
</feature>
<keyword evidence="3 10" id="KW-0808">Transferase</keyword>
<evidence type="ECO:0000256" key="3">
    <source>
        <dbReference type="ARBA" id="ARBA00022679"/>
    </source>
</evidence>
<dbReference type="PROSITE" id="PS50989">
    <property type="entry name" value="COA_CT_CTER"/>
    <property type="match status" value="1"/>
</dbReference>
<evidence type="ECO:0000256" key="2">
    <source>
        <dbReference type="ARBA" id="ARBA00022516"/>
    </source>
</evidence>
<dbReference type="HAMAP" id="MF_00823">
    <property type="entry name" value="AcetylCoA_CT_alpha"/>
    <property type="match status" value="1"/>
</dbReference>
<dbReference type="GO" id="GO:0016743">
    <property type="term" value="F:carboxyl- or carbamoyltransferase activity"/>
    <property type="evidence" value="ECO:0007669"/>
    <property type="project" value="UniProtKB-UniRule"/>
</dbReference>
<evidence type="ECO:0000256" key="10">
    <source>
        <dbReference type="HAMAP-Rule" id="MF_00823"/>
    </source>
</evidence>
<comment type="subunit">
    <text evidence="10">Acetyl-CoA carboxylase is a heterohexamer composed of biotin carboxyl carrier protein (AccB), biotin carboxylase (AccC) and two subunits each of ACCase subunit alpha (AccA) and ACCase subunit beta (AccD).</text>
</comment>
<dbReference type="Proteomes" id="UP000702544">
    <property type="component" value="Unassembled WGS sequence"/>
</dbReference>
<dbReference type="EMBL" id="JAACAK010000130">
    <property type="protein sequence ID" value="NIR76462.1"/>
    <property type="molecule type" value="Genomic_DNA"/>
</dbReference>
<evidence type="ECO:0000256" key="1">
    <source>
        <dbReference type="ARBA" id="ARBA00004956"/>
    </source>
</evidence>
<dbReference type="SUPFAM" id="SSF52096">
    <property type="entry name" value="ClpP/crotonase"/>
    <property type="match status" value="1"/>
</dbReference>
<comment type="catalytic activity">
    <reaction evidence="9 10">
        <text>N(6)-carboxybiotinyl-L-lysyl-[protein] + acetyl-CoA = N(6)-biotinyl-L-lysyl-[protein] + malonyl-CoA</text>
        <dbReference type="Rhea" id="RHEA:54728"/>
        <dbReference type="Rhea" id="RHEA-COMP:10505"/>
        <dbReference type="Rhea" id="RHEA-COMP:10506"/>
        <dbReference type="ChEBI" id="CHEBI:57288"/>
        <dbReference type="ChEBI" id="CHEBI:57384"/>
        <dbReference type="ChEBI" id="CHEBI:83144"/>
        <dbReference type="ChEBI" id="CHEBI:83145"/>
        <dbReference type="EC" id="2.1.3.15"/>
    </reaction>
</comment>
<keyword evidence="4 10" id="KW-0547">Nucleotide-binding</keyword>
<dbReference type="InterPro" id="IPR029045">
    <property type="entry name" value="ClpP/crotonase-like_dom_sf"/>
</dbReference>
<dbReference type="PRINTS" id="PR01069">
    <property type="entry name" value="ACCCTRFRASEA"/>
</dbReference>
<keyword evidence="8 10" id="KW-0275">Fatty acid biosynthesis</keyword>
<dbReference type="InterPro" id="IPR011763">
    <property type="entry name" value="COA_CT_C"/>
</dbReference>
<keyword evidence="10" id="KW-0963">Cytoplasm</keyword>
<evidence type="ECO:0000313" key="12">
    <source>
        <dbReference type="EMBL" id="NIR76462.1"/>
    </source>
</evidence>
<evidence type="ECO:0000256" key="7">
    <source>
        <dbReference type="ARBA" id="ARBA00023098"/>
    </source>
</evidence>